<dbReference type="Gene3D" id="1.25.40.20">
    <property type="entry name" value="Ankyrin repeat-containing domain"/>
    <property type="match status" value="1"/>
</dbReference>
<sequence>MRAAESNNITLIKELCHENHSEHVNMTDDFGWTPLMSACYAGAYEAVELFLQLKADVTIKNKKGSNCFDLAKSKKHLTILKLLNEYLYDKYTVSKTDENSSKRKITPSLNFFCKTCKQNITDVSVSKHESSIMHLFSSTSKSKVPTSYGIPESNRGFQILLKSGWDRDKGLGPDGCGQKFPPKTILKQDKTGLGAKDYIPRVTHVIDSCTKEQKIRHSVRSSLRKEKRNEKLLERKLRQILS</sequence>
<dbReference type="PROSITE" id="PS50297">
    <property type="entry name" value="ANK_REP_REGION"/>
    <property type="match status" value="1"/>
</dbReference>
<protein>
    <recommendedName>
        <fullName evidence="2">G-patch domain-containing protein</fullName>
    </recommendedName>
</protein>
<dbReference type="SMART" id="SM00248">
    <property type="entry name" value="ANK"/>
    <property type="match status" value="2"/>
</dbReference>
<accession>A0A1B6CLE5</accession>
<dbReference type="Pfam" id="PF01585">
    <property type="entry name" value="G-patch"/>
    <property type="match status" value="1"/>
</dbReference>
<dbReference type="InterPro" id="IPR002110">
    <property type="entry name" value="Ankyrin_rpt"/>
</dbReference>
<dbReference type="GO" id="GO:0003676">
    <property type="term" value="F:nucleic acid binding"/>
    <property type="evidence" value="ECO:0007669"/>
    <property type="project" value="InterPro"/>
</dbReference>
<dbReference type="PROSITE" id="PS50088">
    <property type="entry name" value="ANK_REPEAT"/>
    <property type="match status" value="1"/>
</dbReference>
<evidence type="ECO:0000259" key="2">
    <source>
        <dbReference type="PROSITE" id="PS50174"/>
    </source>
</evidence>
<organism evidence="3">
    <name type="scientific">Clastoptera arizonana</name>
    <name type="common">Arizona spittle bug</name>
    <dbReference type="NCBI Taxonomy" id="38151"/>
    <lineage>
        <taxon>Eukaryota</taxon>
        <taxon>Metazoa</taxon>
        <taxon>Ecdysozoa</taxon>
        <taxon>Arthropoda</taxon>
        <taxon>Hexapoda</taxon>
        <taxon>Insecta</taxon>
        <taxon>Pterygota</taxon>
        <taxon>Neoptera</taxon>
        <taxon>Paraneoptera</taxon>
        <taxon>Hemiptera</taxon>
        <taxon>Auchenorrhyncha</taxon>
        <taxon>Cercopoidea</taxon>
        <taxon>Clastopteridae</taxon>
        <taxon>Clastoptera</taxon>
    </lineage>
</organism>
<dbReference type="InterPro" id="IPR039146">
    <property type="entry name" value="GPANK1"/>
</dbReference>
<dbReference type="InterPro" id="IPR036770">
    <property type="entry name" value="Ankyrin_rpt-contain_sf"/>
</dbReference>
<dbReference type="SMART" id="SM00443">
    <property type="entry name" value="G_patch"/>
    <property type="match status" value="1"/>
</dbReference>
<feature type="domain" description="G-patch" evidence="2">
    <location>
        <begin position="152"/>
        <end position="198"/>
    </location>
</feature>
<dbReference type="InterPro" id="IPR000467">
    <property type="entry name" value="G_patch_dom"/>
</dbReference>
<feature type="repeat" description="ANK" evidence="1">
    <location>
        <begin position="30"/>
        <end position="62"/>
    </location>
</feature>
<dbReference type="AlphaFoldDB" id="A0A1B6CLE5"/>
<dbReference type="Pfam" id="PF12796">
    <property type="entry name" value="Ank_2"/>
    <property type="match status" value="1"/>
</dbReference>
<dbReference type="PANTHER" id="PTHR20923:SF1">
    <property type="entry name" value="G PATCH DOMAIN AND ANKYRIN REPEAT-CONTAINING PROTEIN 1"/>
    <property type="match status" value="1"/>
</dbReference>
<dbReference type="PROSITE" id="PS50174">
    <property type="entry name" value="G_PATCH"/>
    <property type="match status" value="1"/>
</dbReference>
<evidence type="ECO:0000313" key="3">
    <source>
        <dbReference type="EMBL" id="JAS14213.1"/>
    </source>
</evidence>
<evidence type="ECO:0000256" key="1">
    <source>
        <dbReference type="PROSITE-ProRule" id="PRU00023"/>
    </source>
</evidence>
<name>A0A1B6CLE5_9HEMI</name>
<gene>
    <name evidence="3" type="ORF">g.9298</name>
</gene>
<keyword evidence="1" id="KW-0040">ANK repeat</keyword>
<proteinExistence type="predicted"/>
<reference evidence="3" key="1">
    <citation type="submission" date="2015-12" db="EMBL/GenBank/DDBJ databases">
        <title>De novo transcriptome assembly of four potential Pierce s Disease insect vectors from Arizona vineyards.</title>
        <authorList>
            <person name="Tassone E.E."/>
        </authorList>
    </citation>
    <scope>NUCLEOTIDE SEQUENCE</scope>
</reference>
<dbReference type="EMBL" id="GEDC01023085">
    <property type="protein sequence ID" value="JAS14213.1"/>
    <property type="molecule type" value="Transcribed_RNA"/>
</dbReference>
<dbReference type="SUPFAM" id="SSF48403">
    <property type="entry name" value="Ankyrin repeat"/>
    <property type="match status" value="1"/>
</dbReference>
<dbReference type="PANTHER" id="PTHR20923">
    <property type="entry name" value="BAT4 PROTEIN-RELATED"/>
    <property type="match status" value="1"/>
</dbReference>